<dbReference type="InterPro" id="IPR004695">
    <property type="entry name" value="SLAC1/Mae1/Ssu1/TehA"/>
</dbReference>
<proteinExistence type="predicted"/>
<evidence type="ECO:0000313" key="6">
    <source>
        <dbReference type="EMBL" id="ALT69603.1"/>
    </source>
</evidence>
<feature type="transmembrane region" description="Helical" evidence="5">
    <location>
        <begin position="124"/>
        <end position="145"/>
    </location>
</feature>
<feature type="transmembrane region" description="Helical" evidence="5">
    <location>
        <begin position="270"/>
        <end position="293"/>
    </location>
</feature>
<dbReference type="PATRIC" id="fig|230361.4.peg.1898"/>
<keyword evidence="2 5" id="KW-0812">Transmembrane</keyword>
<dbReference type="PANTHER" id="PTHR37955">
    <property type="entry name" value="TELLURITE RESISTANCE PROTEIN TEHA"/>
    <property type="match status" value="1"/>
</dbReference>
<evidence type="ECO:0000256" key="2">
    <source>
        <dbReference type="ARBA" id="ARBA00022692"/>
    </source>
</evidence>
<feature type="transmembrane region" description="Helical" evidence="5">
    <location>
        <begin position="66"/>
        <end position="85"/>
    </location>
</feature>
<accession>A0A0U2TUW8</accession>
<keyword evidence="3 5" id="KW-1133">Transmembrane helix</keyword>
<organism evidence="6 7">
    <name type="scientific">Methanobrevibacter millerae</name>
    <dbReference type="NCBI Taxonomy" id="230361"/>
    <lineage>
        <taxon>Archaea</taxon>
        <taxon>Methanobacteriati</taxon>
        <taxon>Methanobacteriota</taxon>
        <taxon>Methanomada group</taxon>
        <taxon>Methanobacteria</taxon>
        <taxon>Methanobacteriales</taxon>
        <taxon>Methanobacteriaceae</taxon>
        <taxon>Methanobrevibacter</taxon>
    </lineage>
</organism>
<protein>
    <submittedName>
        <fullName evidence="6">Transporter TDT family</fullName>
    </submittedName>
</protein>
<feature type="transmembrane region" description="Helical" evidence="5">
    <location>
        <begin position="32"/>
        <end position="54"/>
    </location>
</feature>
<keyword evidence="7" id="KW-1185">Reference proteome</keyword>
<dbReference type="AlphaFoldDB" id="A0A0U2TUW8"/>
<dbReference type="RefSeq" id="WP_058739831.1">
    <property type="nucleotide sequence ID" value="NZ_CP011266.1"/>
</dbReference>
<evidence type="ECO:0000256" key="1">
    <source>
        <dbReference type="ARBA" id="ARBA00004141"/>
    </source>
</evidence>
<feature type="transmembrane region" description="Helical" evidence="5">
    <location>
        <begin position="151"/>
        <end position="175"/>
    </location>
</feature>
<dbReference type="Proteomes" id="UP000067738">
    <property type="component" value="Chromosome"/>
</dbReference>
<name>A0A0U2TUW8_9EURY</name>
<comment type="subcellular location">
    <subcellularLocation>
        <location evidence="1">Membrane</location>
        <topology evidence="1">Multi-pass membrane protein</topology>
    </subcellularLocation>
</comment>
<feature type="transmembrane region" description="Helical" evidence="5">
    <location>
        <begin position="7"/>
        <end position="26"/>
    </location>
</feature>
<dbReference type="GO" id="GO:0046583">
    <property type="term" value="F:monoatomic cation efflux transmembrane transporter activity"/>
    <property type="evidence" value="ECO:0007669"/>
    <property type="project" value="TreeGrafter"/>
</dbReference>
<reference evidence="6 7" key="1">
    <citation type="submission" date="2015-04" db="EMBL/GenBank/DDBJ databases">
        <title>The complete genome sequence of the rumen methanogen Methanobrevibacter millerae SM9.</title>
        <authorList>
            <person name="Leahy S.C."/>
            <person name="Kelly W.J."/>
            <person name="Pacheco D.M."/>
            <person name="Li D."/>
            <person name="Altermann E."/>
            <person name="Attwood G.T."/>
        </authorList>
    </citation>
    <scope>NUCLEOTIDE SEQUENCE [LARGE SCALE GENOMIC DNA]</scope>
    <source>
        <strain evidence="6 7">SM9</strain>
    </source>
</reference>
<dbReference type="Pfam" id="PF03595">
    <property type="entry name" value="SLAC1"/>
    <property type="match status" value="1"/>
</dbReference>
<dbReference type="OrthoDB" id="82148at2157"/>
<feature type="transmembrane region" description="Helical" evidence="5">
    <location>
        <begin position="187"/>
        <end position="203"/>
    </location>
</feature>
<dbReference type="GO" id="GO:0005886">
    <property type="term" value="C:plasma membrane"/>
    <property type="evidence" value="ECO:0007669"/>
    <property type="project" value="TreeGrafter"/>
</dbReference>
<feature type="transmembrane region" description="Helical" evidence="5">
    <location>
        <begin position="240"/>
        <end position="258"/>
    </location>
</feature>
<dbReference type="CDD" id="cd09325">
    <property type="entry name" value="TDT_C4-dicarb_trans"/>
    <property type="match status" value="1"/>
</dbReference>
<feature type="transmembrane region" description="Helical" evidence="5">
    <location>
        <begin position="91"/>
        <end position="112"/>
    </location>
</feature>
<evidence type="ECO:0000256" key="3">
    <source>
        <dbReference type="ARBA" id="ARBA00022989"/>
    </source>
</evidence>
<dbReference type="InterPro" id="IPR038665">
    <property type="entry name" value="Voltage-dep_anion_channel_sf"/>
</dbReference>
<sequence>MNIIKKIPVPVSGLILAILSLGNLLAVYNSNIRLICGIIGILLILLLVLKLVFYPEEIKKDLSNPVILSNSGTFSMALMILSTYLNQFNGTLALSVWILGVALHILLIVWFTYRYIICKFDINVVYPSWWIVFIGITMGAITAHVHGLNEIGFYFFIFGFVAMIVTLPLVVYRYLKYPNKLDQNKPLICIFTAIFSILIVGYTNSANVISMEFLLGLYLTAFVFFIFALIKVIEYRNLDFYPSYSAFTFPFVITAIASTEVSKIINYDSLNILILIQTIIAVILVVYVSYNYLKFLLD</sequence>
<dbReference type="KEGG" id="mmil:sm9_1836"/>
<dbReference type="GeneID" id="26736781"/>
<dbReference type="Gene3D" id="1.50.10.150">
    <property type="entry name" value="Voltage-dependent anion channel"/>
    <property type="match status" value="1"/>
</dbReference>
<gene>
    <name evidence="6" type="ORF">sm9_1836</name>
</gene>
<dbReference type="PANTHER" id="PTHR37955:SF1">
    <property type="entry name" value="DEP DOMAIN-CONTAINING PROTEIN"/>
    <property type="match status" value="1"/>
</dbReference>
<evidence type="ECO:0000256" key="5">
    <source>
        <dbReference type="SAM" id="Phobius"/>
    </source>
</evidence>
<evidence type="ECO:0000313" key="7">
    <source>
        <dbReference type="Proteomes" id="UP000067738"/>
    </source>
</evidence>
<dbReference type="InterPro" id="IPR052951">
    <property type="entry name" value="Tellurite_res_ion_channel"/>
</dbReference>
<keyword evidence="4 5" id="KW-0472">Membrane</keyword>
<evidence type="ECO:0000256" key="4">
    <source>
        <dbReference type="ARBA" id="ARBA00023136"/>
    </source>
</evidence>
<feature type="transmembrane region" description="Helical" evidence="5">
    <location>
        <begin position="215"/>
        <end position="233"/>
    </location>
</feature>
<dbReference type="EMBL" id="CP011266">
    <property type="protein sequence ID" value="ALT69603.1"/>
    <property type="molecule type" value="Genomic_DNA"/>
</dbReference>